<organism evidence="7 8">
    <name type="scientific">Vitis vinifera</name>
    <name type="common">Grape</name>
    <dbReference type="NCBI Taxonomy" id="29760"/>
    <lineage>
        <taxon>Eukaryota</taxon>
        <taxon>Viridiplantae</taxon>
        <taxon>Streptophyta</taxon>
        <taxon>Embryophyta</taxon>
        <taxon>Tracheophyta</taxon>
        <taxon>Spermatophyta</taxon>
        <taxon>Magnoliopsida</taxon>
        <taxon>eudicotyledons</taxon>
        <taxon>Gunneridae</taxon>
        <taxon>Pentapetalae</taxon>
        <taxon>rosids</taxon>
        <taxon>Vitales</taxon>
        <taxon>Vitaceae</taxon>
        <taxon>Viteae</taxon>
        <taxon>Vitis</taxon>
    </lineage>
</organism>
<keyword evidence="1" id="KW-0479">Metal-binding</keyword>
<accession>A0A438KCC8</accession>
<dbReference type="PROSITE" id="PS50966">
    <property type="entry name" value="ZF_SWIM"/>
    <property type="match status" value="1"/>
</dbReference>
<evidence type="ECO:0000313" key="7">
    <source>
        <dbReference type="EMBL" id="RVX18863.1"/>
    </source>
</evidence>
<dbReference type="GO" id="GO:0008270">
    <property type="term" value="F:zinc ion binding"/>
    <property type="evidence" value="ECO:0007669"/>
    <property type="project" value="UniProtKB-KW"/>
</dbReference>
<evidence type="ECO:0000313" key="8">
    <source>
        <dbReference type="Proteomes" id="UP000288805"/>
    </source>
</evidence>
<evidence type="ECO:0000256" key="5">
    <source>
        <dbReference type="SAM" id="MobiDB-lite"/>
    </source>
</evidence>
<dbReference type="Proteomes" id="UP000288805">
    <property type="component" value="Unassembled WGS sequence"/>
</dbReference>
<reference evidence="7 8" key="1">
    <citation type="journal article" date="2018" name="PLoS Genet.">
        <title>Population sequencing reveals clonal diversity and ancestral inbreeding in the grapevine cultivar Chardonnay.</title>
        <authorList>
            <person name="Roach M.J."/>
            <person name="Johnson D.L."/>
            <person name="Bohlmann J."/>
            <person name="van Vuuren H.J."/>
            <person name="Jones S.J."/>
            <person name="Pretorius I.S."/>
            <person name="Schmidt S.A."/>
            <person name="Borneman A.R."/>
        </authorList>
    </citation>
    <scope>NUCLEOTIDE SEQUENCE [LARGE SCALE GENOMIC DNA]</scope>
    <source>
        <strain evidence="8">cv. Chardonnay</strain>
        <tissue evidence="7">Leaf</tissue>
    </source>
</reference>
<keyword evidence="3" id="KW-0862">Zinc</keyword>
<evidence type="ECO:0000256" key="1">
    <source>
        <dbReference type="ARBA" id="ARBA00022723"/>
    </source>
</evidence>
<feature type="region of interest" description="Disordered" evidence="5">
    <location>
        <begin position="105"/>
        <end position="141"/>
    </location>
</feature>
<evidence type="ECO:0000256" key="2">
    <source>
        <dbReference type="ARBA" id="ARBA00022771"/>
    </source>
</evidence>
<dbReference type="PANTHER" id="PTHR31973">
    <property type="entry name" value="POLYPROTEIN, PUTATIVE-RELATED"/>
    <property type="match status" value="1"/>
</dbReference>
<sequence>MVRTQTDVDYVGDRVVVEPIDVPLGTTYEQLLEMIYSVTDINKEHFRLILSCKYPMKKGNKFQPCPVKNDSGVARMLEMHNRFGMDEVELFVEQVPIDLQMNSPLEEDEEDEEGTQCDDDSVGAEDVHNDDNQDREGSSPFLAVREAIEREQMRYVAVDGEGCNLSNNPDTEDLDDPIELSPMQYHLAPSPQFENVENIGHVVSSEWTPWGNTLMGHPTGEFIVGQIFNSKGDLQHAVKILRATVVKGTSLFEINKYSGPHTCVNPCMNQDHHQLDSNLIAAHIEGMIKTQFTLSVAAIQASVVERFGYHISYTKASKGKRKALTNLFGDFYKSYAKLPHFFGALEQANPGCVVISKTFPGNMRNEEVFHRVFWAFHPSIEGFKHCRPVLTIDGTHLYGKYKGTVMIAMGCDGNNQLFPLAFALTEGENVDSWGWFLACIRNRVTQRRGLCVISDRHPGIMAAFADVYLGQMLETTFMQSALETKVEKFNMHMETIGRINQDALSWLEAIPFEKWALSHDGGRRYGIMTTNMSEVFNSVLKGARSFPITAFVQLTFYRVNSYFAVRREHGASRLASGEQYTPYVDAKINANVVKAGSHEVVLYDHFQGLFHVKASRGSKKTSSGGRTHRVNLREHVCTCGKTLIYGFPCSHILAACHFRSIDFRSFVQHYYTIQSYFSTWAPLFNPIHNEYEWPPYVGPVIVPADSMKRVSGGRPKSTRLHNEMDVREGKTSVTCGLCKQSGHNRRSCPNKNMGAGPS</sequence>
<dbReference type="PANTHER" id="PTHR31973:SF195">
    <property type="entry name" value="MUDR FAMILY TRANSPOSASE"/>
    <property type="match status" value="1"/>
</dbReference>
<proteinExistence type="predicted"/>
<feature type="domain" description="SWIM-type" evidence="6">
    <location>
        <begin position="628"/>
        <end position="660"/>
    </location>
</feature>
<evidence type="ECO:0000256" key="3">
    <source>
        <dbReference type="ARBA" id="ARBA00022833"/>
    </source>
</evidence>
<keyword evidence="2 4" id="KW-0863">Zinc-finger</keyword>
<dbReference type="InterPro" id="IPR006564">
    <property type="entry name" value="Znf_PMZ"/>
</dbReference>
<dbReference type="InterPro" id="IPR007527">
    <property type="entry name" value="Znf_SWIM"/>
</dbReference>
<evidence type="ECO:0000256" key="4">
    <source>
        <dbReference type="PROSITE-ProRule" id="PRU00325"/>
    </source>
</evidence>
<evidence type="ECO:0000259" key="6">
    <source>
        <dbReference type="PROSITE" id="PS50966"/>
    </source>
</evidence>
<dbReference type="SMART" id="SM00575">
    <property type="entry name" value="ZnF_PMZ"/>
    <property type="match status" value="1"/>
</dbReference>
<dbReference type="AlphaFoldDB" id="A0A438KCC8"/>
<gene>
    <name evidence="7" type="ORF">CK203_006993</name>
</gene>
<dbReference type="EMBL" id="QGNW01000010">
    <property type="protein sequence ID" value="RVX18863.1"/>
    <property type="molecule type" value="Genomic_DNA"/>
</dbReference>
<dbReference type="Pfam" id="PF10551">
    <property type="entry name" value="MULE"/>
    <property type="match status" value="1"/>
</dbReference>
<feature type="compositionally biased region" description="Acidic residues" evidence="5">
    <location>
        <begin position="105"/>
        <end position="123"/>
    </location>
</feature>
<protein>
    <recommendedName>
        <fullName evidence="6">SWIM-type domain-containing protein</fullName>
    </recommendedName>
</protein>
<name>A0A438KCC8_VITVI</name>
<dbReference type="Pfam" id="PF04434">
    <property type="entry name" value="SWIM"/>
    <property type="match status" value="1"/>
</dbReference>
<comment type="caution">
    <text evidence="7">The sequence shown here is derived from an EMBL/GenBank/DDBJ whole genome shotgun (WGS) entry which is preliminary data.</text>
</comment>
<dbReference type="InterPro" id="IPR018289">
    <property type="entry name" value="MULE_transposase_dom"/>
</dbReference>
<feature type="compositionally biased region" description="Basic and acidic residues" evidence="5">
    <location>
        <begin position="125"/>
        <end position="137"/>
    </location>
</feature>